<reference evidence="1 2" key="1">
    <citation type="submission" date="2016-08" db="EMBL/GenBank/DDBJ databases">
        <title>Whole genome sequence of Pseudomonas graminis strain UASWS1507, a potential biological control agent for agriculture.</title>
        <authorList>
            <person name="Crovadore J."/>
            <person name="Calmin G."/>
            <person name="Chablais R."/>
            <person name="Cochard B."/>
            <person name="Lefort F."/>
        </authorList>
    </citation>
    <scope>NUCLEOTIDE SEQUENCE [LARGE SCALE GENOMIC DNA]</scope>
    <source>
        <strain evidence="1 2">UASWS1507</strain>
    </source>
</reference>
<comment type="caution">
    <text evidence="1">The sequence shown here is derived from an EMBL/GenBank/DDBJ whole genome shotgun (WGS) entry which is preliminary data.</text>
</comment>
<dbReference type="OrthoDB" id="7059012at2"/>
<protein>
    <submittedName>
        <fullName evidence="1">Uncharacterized protein</fullName>
    </submittedName>
</protein>
<dbReference type="RefSeq" id="WP_065990710.1">
    <property type="nucleotide sequence ID" value="NZ_MDEN01000065.1"/>
</dbReference>
<gene>
    <name evidence="1" type="ORF">BBI10_18005</name>
</gene>
<dbReference type="EMBL" id="MDEN01000065">
    <property type="protein sequence ID" value="OCX17401.1"/>
    <property type="molecule type" value="Genomic_DNA"/>
</dbReference>
<dbReference type="AlphaFoldDB" id="A0A1C2DRJ1"/>
<sequence>MLDSILFKNSGRIDQVVDIGALAESLVFYGKVRILGDAGVVRYLVRKIPPLILLELIESGRIEFYYTHENLGVRTESTYRGEVHDLVRFSLAGISYQDKAVQIFREAASSPQTRIAGYKFGRLIRKFEHDSFGQESLIQALAANGSTESAVATMIRYLAPEYEHIGDFRFKISLQNSKTFTVDTNIDFVKANISYNLRTASNDSVLTSAYIVGKLQSAYTSAFYGAAFDSEVSTSALEAALGLHALDGVLSRSAGGQKHVGDFLELTLENTYAIREAVNTGRVSFYDVLSLLEVADKFRQWVAGVPDDKDLKRAYYQEVVKGSKFEKLPLKTSRWACFTAAGMGIDLLGAGGLGTAAGLALGAADTFLLDKIVGGWKPNHFVEGDFKRLFTDTHLPK</sequence>
<name>A0A1C2DRJ1_9PSED</name>
<evidence type="ECO:0000313" key="1">
    <source>
        <dbReference type="EMBL" id="OCX17401.1"/>
    </source>
</evidence>
<dbReference type="Proteomes" id="UP000095143">
    <property type="component" value="Unassembled WGS sequence"/>
</dbReference>
<evidence type="ECO:0000313" key="2">
    <source>
        <dbReference type="Proteomes" id="UP000095143"/>
    </source>
</evidence>
<accession>A0A1C2DRJ1</accession>
<organism evidence="1 2">
    <name type="scientific">Pseudomonas graminis</name>
    <dbReference type="NCBI Taxonomy" id="158627"/>
    <lineage>
        <taxon>Bacteria</taxon>
        <taxon>Pseudomonadati</taxon>
        <taxon>Pseudomonadota</taxon>
        <taxon>Gammaproteobacteria</taxon>
        <taxon>Pseudomonadales</taxon>
        <taxon>Pseudomonadaceae</taxon>
        <taxon>Pseudomonas</taxon>
    </lineage>
</organism>
<proteinExistence type="predicted"/>